<sequence>GEDENNPHPVPSQKHLSAPTHPKPATRPSTSLRIGTVSSAPEFSQVSIPESTPECQSSSKFAPETMPPLISAKKMRLRKSRPPESAPVHISELTESHMVLPLEFSAPILPPVPAPPERPPVPTSPVHLPASAPPEHTLVFSAPLQELNLEPTLVTDAGIENATLGVFTLALLCVWAAHMP</sequence>
<feature type="compositionally biased region" description="Polar residues" evidence="1">
    <location>
        <begin position="27"/>
        <end position="60"/>
    </location>
</feature>
<evidence type="ECO:0000313" key="3">
    <source>
        <dbReference type="Proteomes" id="UP001529510"/>
    </source>
</evidence>
<reference evidence="2 3" key="1">
    <citation type="submission" date="2024-05" db="EMBL/GenBank/DDBJ databases">
        <title>Genome sequencing and assembly of Indian major carp, Cirrhinus mrigala (Hamilton, 1822).</title>
        <authorList>
            <person name="Mohindra V."/>
            <person name="Chowdhury L.M."/>
            <person name="Lal K."/>
            <person name="Jena J.K."/>
        </authorList>
    </citation>
    <scope>NUCLEOTIDE SEQUENCE [LARGE SCALE GENOMIC DNA]</scope>
    <source>
        <strain evidence="2">CM1030</strain>
        <tissue evidence="2">Blood</tissue>
    </source>
</reference>
<protein>
    <submittedName>
        <fullName evidence="2">Uncharacterized protein</fullName>
    </submittedName>
</protein>
<proteinExistence type="predicted"/>
<gene>
    <name evidence="2" type="ORF">M9458_035316</name>
</gene>
<accession>A0ABD0P9Z8</accession>
<feature type="region of interest" description="Disordered" evidence="1">
    <location>
        <begin position="1"/>
        <end position="87"/>
    </location>
</feature>
<comment type="caution">
    <text evidence="2">The sequence shown here is derived from an EMBL/GenBank/DDBJ whole genome shotgun (WGS) entry which is preliminary data.</text>
</comment>
<feature type="non-terminal residue" evidence="2">
    <location>
        <position position="180"/>
    </location>
</feature>
<evidence type="ECO:0000313" key="2">
    <source>
        <dbReference type="EMBL" id="KAL0170720.1"/>
    </source>
</evidence>
<dbReference type="Proteomes" id="UP001529510">
    <property type="component" value="Unassembled WGS sequence"/>
</dbReference>
<dbReference type="AlphaFoldDB" id="A0ABD0P9Z8"/>
<evidence type="ECO:0000256" key="1">
    <source>
        <dbReference type="SAM" id="MobiDB-lite"/>
    </source>
</evidence>
<organism evidence="2 3">
    <name type="scientific">Cirrhinus mrigala</name>
    <name type="common">Mrigala</name>
    <dbReference type="NCBI Taxonomy" id="683832"/>
    <lineage>
        <taxon>Eukaryota</taxon>
        <taxon>Metazoa</taxon>
        <taxon>Chordata</taxon>
        <taxon>Craniata</taxon>
        <taxon>Vertebrata</taxon>
        <taxon>Euteleostomi</taxon>
        <taxon>Actinopterygii</taxon>
        <taxon>Neopterygii</taxon>
        <taxon>Teleostei</taxon>
        <taxon>Ostariophysi</taxon>
        <taxon>Cypriniformes</taxon>
        <taxon>Cyprinidae</taxon>
        <taxon>Labeoninae</taxon>
        <taxon>Labeonini</taxon>
        <taxon>Cirrhinus</taxon>
    </lineage>
</organism>
<dbReference type="EMBL" id="JAMKFB020000017">
    <property type="protein sequence ID" value="KAL0170720.1"/>
    <property type="molecule type" value="Genomic_DNA"/>
</dbReference>
<keyword evidence="3" id="KW-1185">Reference proteome</keyword>
<feature type="non-terminal residue" evidence="2">
    <location>
        <position position="1"/>
    </location>
</feature>
<name>A0ABD0P9Z8_CIRMR</name>